<feature type="region of interest" description="Disordered" evidence="1">
    <location>
        <begin position="522"/>
        <end position="548"/>
    </location>
</feature>
<organism evidence="2 3">
    <name type="scientific">Remersonia thermophila</name>
    <dbReference type="NCBI Taxonomy" id="72144"/>
    <lineage>
        <taxon>Eukaryota</taxon>
        <taxon>Fungi</taxon>
        <taxon>Dikarya</taxon>
        <taxon>Ascomycota</taxon>
        <taxon>Pezizomycotina</taxon>
        <taxon>Sordariomycetes</taxon>
        <taxon>Sordariomycetidae</taxon>
        <taxon>Sordariales</taxon>
        <taxon>Sordariales incertae sedis</taxon>
        <taxon>Remersonia</taxon>
    </lineage>
</organism>
<feature type="compositionally biased region" description="Basic and acidic residues" evidence="1">
    <location>
        <begin position="14"/>
        <end position="31"/>
    </location>
</feature>
<reference evidence="2 3" key="1">
    <citation type="journal article" date="2024" name="Commun. Biol.">
        <title>Comparative genomic analysis of thermophilic fungi reveals convergent evolutionary adaptations and gene losses.</title>
        <authorList>
            <person name="Steindorff A.S."/>
            <person name="Aguilar-Pontes M.V."/>
            <person name="Robinson A.J."/>
            <person name="Andreopoulos B."/>
            <person name="LaButti K."/>
            <person name="Kuo A."/>
            <person name="Mondo S."/>
            <person name="Riley R."/>
            <person name="Otillar R."/>
            <person name="Haridas S."/>
            <person name="Lipzen A."/>
            <person name="Grimwood J."/>
            <person name="Schmutz J."/>
            <person name="Clum A."/>
            <person name="Reid I.D."/>
            <person name="Moisan M.C."/>
            <person name="Butler G."/>
            <person name="Nguyen T.T.M."/>
            <person name="Dewar K."/>
            <person name="Conant G."/>
            <person name="Drula E."/>
            <person name="Henrissat B."/>
            <person name="Hansel C."/>
            <person name="Singer S."/>
            <person name="Hutchinson M.I."/>
            <person name="de Vries R.P."/>
            <person name="Natvig D.O."/>
            <person name="Powell A.J."/>
            <person name="Tsang A."/>
            <person name="Grigoriev I.V."/>
        </authorList>
    </citation>
    <scope>NUCLEOTIDE SEQUENCE [LARGE SCALE GENOMIC DNA]</scope>
    <source>
        <strain evidence="2 3">ATCC 22073</strain>
    </source>
</reference>
<accession>A0ABR4DJS2</accession>
<evidence type="ECO:0000313" key="3">
    <source>
        <dbReference type="Proteomes" id="UP001600064"/>
    </source>
</evidence>
<protein>
    <submittedName>
        <fullName evidence="2">Uncharacterized protein</fullName>
    </submittedName>
</protein>
<sequence length="565" mass="61776">MPSGLKPLLLPQLVEERRKKAQMDHETEHTHPYYLYDSSSSDLTLPSPVTSTFSRTNHPRLPFSGSSSSLELTSPPYPDSPASPTHSLHATRPSKPQLPDVQEDPSERDDEESVTPPRQGTAEFAFPNYCLCDTPCSHSNAYVPRPAMYPCMTSDLDYDLGFLSDGDFGTSPRQKKRRHGSDGFSGWSIRLGSKLPSLPSLPRWRSGSVPRRYDLTSSPASDLSLAESRPSFSLLRTQSSGSSSISGAARAVDYGYCYDSVPATPALSFYESCESIPLPSPLESEPATLGMQVERDRVTATTPLLPPLMTETPAAYHAPAASLQTSPLQSPSTTPFPVPDLASVKASYPTPPLSSRTSLSSLQRVTVLSNVSDVPTPPQLPPAPCLLDYLQDAWSDRLGHANFTIEPQPYTPDAADLAALQTFRADRALARTNYAKHLARTGEHYGSTSKTYALTEAKWAEIEREWQRHEDDLVARLGHHCREEDHRAPPMPLSLPRGLLSDDGKFPELGDVDIVGPMERDAVMASNGRDRDHSGSGHDERRTSSSSISASLWLKTLAGKVGLRK</sequence>
<feature type="compositionally biased region" description="Acidic residues" evidence="1">
    <location>
        <begin position="101"/>
        <end position="113"/>
    </location>
</feature>
<gene>
    <name evidence="2" type="ORF">VTJ83DRAFT_17</name>
</gene>
<dbReference type="RefSeq" id="XP_070869370.1">
    <property type="nucleotide sequence ID" value="XM_071007887.1"/>
</dbReference>
<feature type="compositionally biased region" description="Basic and acidic residues" evidence="1">
    <location>
        <begin position="522"/>
        <end position="543"/>
    </location>
</feature>
<proteinExistence type="predicted"/>
<keyword evidence="3" id="KW-1185">Reference proteome</keyword>
<evidence type="ECO:0000256" key="1">
    <source>
        <dbReference type="SAM" id="MobiDB-lite"/>
    </source>
</evidence>
<name>A0ABR4DJS2_9PEZI</name>
<dbReference type="GeneID" id="98122531"/>
<dbReference type="Proteomes" id="UP001600064">
    <property type="component" value="Unassembled WGS sequence"/>
</dbReference>
<dbReference type="EMBL" id="JAZGUE010000001">
    <property type="protein sequence ID" value="KAL2270646.1"/>
    <property type="molecule type" value="Genomic_DNA"/>
</dbReference>
<evidence type="ECO:0000313" key="2">
    <source>
        <dbReference type="EMBL" id="KAL2270646.1"/>
    </source>
</evidence>
<feature type="region of interest" description="Disordered" evidence="1">
    <location>
        <begin position="1"/>
        <end position="120"/>
    </location>
</feature>
<comment type="caution">
    <text evidence="2">The sequence shown here is derived from an EMBL/GenBank/DDBJ whole genome shotgun (WGS) entry which is preliminary data.</text>
</comment>
<feature type="compositionally biased region" description="Low complexity" evidence="1">
    <location>
        <begin position="32"/>
        <end position="52"/>
    </location>
</feature>
<feature type="compositionally biased region" description="Low complexity" evidence="1">
    <location>
        <begin position="59"/>
        <end position="74"/>
    </location>
</feature>